<dbReference type="SUPFAM" id="SSF51569">
    <property type="entry name" value="Aldolase"/>
    <property type="match status" value="1"/>
</dbReference>
<sequence length="261" mass="28880">MNKKLTLIAGPDPMENEEMVLEVAAKLKEITDRLGINFIFKGSFDKANRSSINSKRGLGMEEGLRLLQKVKDIHGIQVTTDIHESYQAEIVAKVVDIIQIPAFLFRQTDLLVAAAQTGKTVNVKKGQFAAPWDMKNAITKLEEAGAKDVWLTERGSTFGYNRLVVDYTGMLYMQTLKHPVVFDATHSVQQPGGLGETTGGNREYVPSLAKAAVAMGIDHLFMEIHPDPDNAWADGPNQVRLEDADKILTELVEIYNLVNKA</sequence>
<evidence type="ECO:0000256" key="2">
    <source>
        <dbReference type="ARBA" id="ARBA00004756"/>
    </source>
</evidence>
<dbReference type="GO" id="GO:0008676">
    <property type="term" value="F:3-deoxy-8-phosphooctulonate synthase activity"/>
    <property type="evidence" value="ECO:0007669"/>
    <property type="project" value="UniProtKB-EC"/>
</dbReference>
<evidence type="ECO:0000256" key="1">
    <source>
        <dbReference type="ARBA" id="ARBA00004496"/>
    </source>
</evidence>
<dbReference type="RefSeq" id="WP_369918641.1">
    <property type="nucleotide sequence ID" value="NZ_JBCLSQ010000021.1"/>
</dbReference>
<dbReference type="Pfam" id="PF00793">
    <property type="entry name" value="DAHP_synth_1"/>
    <property type="match status" value="1"/>
</dbReference>
<organism evidence="10 11">
    <name type="scientific">Lactococcus muris</name>
    <dbReference type="NCBI Taxonomy" id="2941330"/>
    <lineage>
        <taxon>Bacteria</taxon>
        <taxon>Bacillati</taxon>
        <taxon>Bacillota</taxon>
        <taxon>Bacilli</taxon>
        <taxon>Lactobacillales</taxon>
        <taxon>Streptococcaceae</taxon>
        <taxon>Lactococcus</taxon>
    </lineage>
</organism>
<comment type="caution">
    <text evidence="10">The sequence shown here is derived from an EMBL/GenBank/DDBJ whole genome shotgun (WGS) entry which is preliminary data.</text>
</comment>
<dbReference type="PANTHER" id="PTHR21057">
    <property type="entry name" value="PHOSPHO-2-DEHYDRO-3-DEOXYHEPTONATE ALDOLASE"/>
    <property type="match status" value="1"/>
</dbReference>
<keyword evidence="11" id="KW-1185">Reference proteome</keyword>
<evidence type="ECO:0000256" key="7">
    <source>
        <dbReference type="ARBA" id="ARBA00049112"/>
    </source>
</evidence>
<comment type="subcellular location">
    <subcellularLocation>
        <location evidence="1 8">Cytoplasm</location>
    </subcellularLocation>
</comment>
<dbReference type="InterPro" id="IPR013785">
    <property type="entry name" value="Aldolase_TIM"/>
</dbReference>
<dbReference type="Gene3D" id="3.20.20.70">
    <property type="entry name" value="Aldolase class I"/>
    <property type="match status" value="1"/>
</dbReference>
<proteinExistence type="inferred from homology"/>
<dbReference type="EMBL" id="JBCLSQ010000021">
    <property type="protein sequence ID" value="MEY8538504.1"/>
    <property type="molecule type" value="Genomic_DNA"/>
</dbReference>
<dbReference type="HAMAP" id="MF_00056">
    <property type="entry name" value="KDO8P_synth"/>
    <property type="match status" value="1"/>
</dbReference>
<evidence type="ECO:0000256" key="4">
    <source>
        <dbReference type="ARBA" id="ARBA00010499"/>
    </source>
</evidence>
<accession>A0ABV4DB20</accession>
<keyword evidence="8" id="KW-0448">Lipopolysaccharide biosynthesis</keyword>
<keyword evidence="5 8" id="KW-0963">Cytoplasm</keyword>
<comment type="similarity">
    <text evidence="4 8">Belongs to the KdsA family.</text>
</comment>
<evidence type="ECO:0000256" key="6">
    <source>
        <dbReference type="ARBA" id="ARBA00022679"/>
    </source>
</evidence>
<dbReference type="NCBIfam" id="TIGR01362">
    <property type="entry name" value="KDO8P_synth"/>
    <property type="match status" value="1"/>
</dbReference>
<evidence type="ECO:0000259" key="9">
    <source>
        <dbReference type="Pfam" id="PF00793"/>
    </source>
</evidence>
<feature type="domain" description="DAHP synthetase I/KDSA" evidence="9">
    <location>
        <begin position="2"/>
        <end position="254"/>
    </location>
</feature>
<name>A0ABV4DB20_9LACT</name>
<comment type="pathway">
    <text evidence="2">Bacterial outer membrane biogenesis; lipopolysaccharide biosynthesis.</text>
</comment>
<reference evidence="10 11" key="1">
    <citation type="submission" date="2024-03" db="EMBL/GenBank/DDBJ databases">
        <title>Mouse gut bacterial collection (mGBC) of GemPharmatech.</title>
        <authorList>
            <person name="He Y."/>
            <person name="Dong L."/>
            <person name="Wu D."/>
            <person name="Gao X."/>
            <person name="Lin Z."/>
        </authorList>
    </citation>
    <scope>NUCLEOTIDE SEQUENCE [LARGE SCALE GENOMIC DNA]</scope>
    <source>
        <strain evidence="10 11">20-218</strain>
    </source>
</reference>
<dbReference type="InterPro" id="IPR006218">
    <property type="entry name" value="DAHP1/KDSA"/>
</dbReference>
<dbReference type="NCBIfam" id="NF003543">
    <property type="entry name" value="PRK05198.1"/>
    <property type="match status" value="1"/>
</dbReference>
<comment type="catalytic activity">
    <reaction evidence="7 8">
        <text>D-arabinose 5-phosphate + phosphoenolpyruvate + H2O = 3-deoxy-alpha-D-manno-2-octulosonate-8-phosphate + phosphate</text>
        <dbReference type="Rhea" id="RHEA:14053"/>
        <dbReference type="ChEBI" id="CHEBI:15377"/>
        <dbReference type="ChEBI" id="CHEBI:43474"/>
        <dbReference type="ChEBI" id="CHEBI:57693"/>
        <dbReference type="ChEBI" id="CHEBI:58702"/>
        <dbReference type="ChEBI" id="CHEBI:85985"/>
        <dbReference type="EC" id="2.5.1.55"/>
    </reaction>
</comment>
<comment type="pathway">
    <text evidence="3 8">Carbohydrate biosynthesis; 3-deoxy-D-manno-octulosonate biosynthesis; 3-deoxy-D-manno-octulosonate from D-ribulose 5-phosphate: step 2/3.</text>
</comment>
<evidence type="ECO:0000256" key="8">
    <source>
        <dbReference type="HAMAP-Rule" id="MF_00056"/>
    </source>
</evidence>
<protein>
    <recommendedName>
        <fullName evidence="8">2-dehydro-3-deoxyphosphooctonate aldolase</fullName>
        <ecNumber evidence="8">2.5.1.55</ecNumber>
    </recommendedName>
    <alternativeName>
        <fullName evidence="8">3-deoxy-D-manno-octulosonic acid 8-phosphate synthase</fullName>
    </alternativeName>
    <alternativeName>
        <fullName evidence="8">KDO-8-phosphate synthase</fullName>
        <shortName evidence="8">KDO 8-P synthase</shortName>
        <shortName evidence="8">KDOPS</shortName>
    </alternativeName>
    <alternativeName>
        <fullName evidence="8">Phospho-2-dehydro-3-deoxyoctonate aldolase</fullName>
    </alternativeName>
</protein>
<keyword evidence="6 8" id="KW-0808">Transferase</keyword>
<dbReference type="InterPro" id="IPR006269">
    <property type="entry name" value="KDO8P_synthase"/>
</dbReference>
<evidence type="ECO:0000256" key="3">
    <source>
        <dbReference type="ARBA" id="ARBA00004845"/>
    </source>
</evidence>
<evidence type="ECO:0000313" key="10">
    <source>
        <dbReference type="EMBL" id="MEY8538504.1"/>
    </source>
</evidence>
<dbReference type="Proteomes" id="UP001565242">
    <property type="component" value="Unassembled WGS sequence"/>
</dbReference>
<evidence type="ECO:0000313" key="11">
    <source>
        <dbReference type="Proteomes" id="UP001565242"/>
    </source>
</evidence>
<evidence type="ECO:0000256" key="5">
    <source>
        <dbReference type="ARBA" id="ARBA00022490"/>
    </source>
</evidence>
<dbReference type="EC" id="2.5.1.55" evidence="8"/>
<gene>
    <name evidence="8 10" type="primary">kdsA</name>
    <name evidence="10" type="ORF">AALM99_08630</name>
</gene>